<dbReference type="Proteomes" id="UP000215902">
    <property type="component" value="Unassembled WGS sequence"/>
</dbReference>
<name>A0A267FV01_9PLAT</name>
<proteinExistence type="predicted"/>
<feature type="region of interest" description="Disordered" evidence="1">
    <location>
        <begin position="114"/>
        <end position="210"/>
    </location>
</feature>
<sequence>PPGSKLNGTFTLSPETTSLSLTTPRPIVPSLSPSDQQRPDNSNSVAMKRRPRVAKAPATVGGGRQKQRRVQFAGEPFPSSAVKLDFDSPAAAPASTGCVADFPRRILVGVTNESHRKLSSSATKDAVSKKAPAIPIADMPRRILVKEDNHQSAANAGAGRSGKKQQLQQQKNLSPVATMPRRVPVTEPKPSRKLASSTTKSSDLKWNNNRQLAKTVAGSRRGFTGGVDASSASPTRQYIAASGGGRVFGSKLPVRKAVVAAEAPKPLPRLRFD</sequence>
<evidence type="ECO:0000256" key="1">
    <source>
        <dbReference type="SAM" id="MobiDB-lite"/>
    </source>
</evidence>
<dbReference type="EMBL" id="NIVC01000734">
    <property type="protein sequence ID" value="PAA77583.1"/>
    <property type="molecule type" value="Genomic_DNA"/>
</dbReference>
<comment type="caution">
    <text evidence="2">The sequence shown here is derived from an EMBL/GenBank/DDBJ whole genome shotgun (WGS) entry which is preliminary data.</text>
</comment>
<feature type="region of interest" description="Disordered" evidence="1">
    <location>
        <begin position="1"/>
        <end position="67"/>
    </location>
</feature>
<evidence type="ECO:0000313" key="3">
    <source>
        <dbReference type="EMBL" id="PAA82163.1"/>
    </source>
</evidence>
<feature type="compositionally biased region" description="Polar residues" evidence="1">
    <location>
        <begin position="194"/>
        <end position="210"/>
    </location>
</feature>
<dbReference type="AlphaFoldDB" id="A0A267FV01"/>
<evidence type="ECO:0000313" key="2">
    <source>
        <dbReference type="EMBL" id="PAA77583.1"/>
    </source>
</evidence>
<feature type="non-terminal residue" evidence="2">
    <location>
        <position position="1"/>
    </location>
</feature>
<accession>A0A267FV01</accession>
<evidence type="ECO:0000313" key="4">
    <source>
        <dbReference type="Proteomes" id="UP000215902"/>
    </source>
</evidence>
<protein>
    <submittedName>
        <fullName evidence="2">Uncharacterized protein</fullName>
    </submittedName>
</protein>
<organism evidence="2 4">
    <name type="scientific">Macrostomum lignano</name>
    <dbReference type="NCBI Taxonomy" id="282301"/>
    <lineage>
        <taxon>Eukaryota</taxon>
        <taxon>Metazoa</taxon>
        <taxon>Spiralia</taxon>
        <taxon>Lophotrochozoa</taxon>
        <taxon>Platyhelminthes</taxon>
        <taxon>Rhabditophora</taxon>
        <taxon>Macrostomorpha</taxon>
        <taxon>Macrostomida</taxon>
        <taxon>Macrostomidae</taxon>
        <taxon>Macrostomum</taxon>
    </lineage>
</organism>
<dbReference type="EMBL" id="NIVC01000491">
    <property type="protein sequence ID" value="PAA82163.1"/>
    <property type="molecule type" value="Genomic_DNA"/>
</dbReference>
<reference evidence="2 4" key="1">
    <citation type="submission" date="2017-06" db="EMBL/GenBank/DDBJ databases">
        <title>A platform for efficient transgenesis in Macrostomum lignano, a flatworm model organism for stem cell research.</title>
        <authorList>
            <person name="Berezikov E."/>
        </authorList>
    </citation>
    <scope>NUCLEOTIDE SEQUENCE [LARGE SCALE GENOMIC DNA]</scope>
    <source>
        <strain evidence="2">DV1</strain>
        <tissue evidence="2">Whole organism</tissue>
    </source>
</reference>
<feature type="compositionally biased region" description="Polar residues" evidence="1">
    <location>
        <begin position="31"/>
        <end position="45"/>
    </location>
</feature>
<feature type="compositionally biased region" description="Basic and acidic residues" evidence="1">
    <location>
        <begin position="139"/>
        <end position="150"/>
    </location>
</feature>
<keyword evidence="4" id="KW-1185">Reference proteome</keyword>
<gene>
    <name evidence="3" type="ORF">BOX15_Mlig010253g1</name>
    <name evidence="2" type="ORF">BOX15_Mlig010253g2</name>
</gene>
<feature type="region of interest" description="Disordered" evidence="1">
    <location>
        <begin position="215"/>
        <end position="234"/>
    </location>
</feature>
<feature type="compositionally biased region" description="Low complexity" evidence="1">
    <location>
        <begin position="9"/>
        <end position="25"/>
    </location>
</feature>